<gene>
    <name evidence="5" type="primary">thiI</name>
    <name evidence="5" type="ORF">DSOUD_3357</name>
</gene>
<dbReference type="InterPro" id="IPR014729">
    <property type="entry name" value="Rossmann-like_a/b/a_fold"/>
</dbReference>
<evidence type="ECO:0000259" key="4">
    <source>
        <dbReference type="Pfam" id="PF18297"/>
    </source>
</evidence>
<organism evidence="5 6">
    <name type="scientific">Desulfuromonas soudanensis</name>
    <dbReference type="NCBI Taxonomy" id="1603606"/>
    <lineage>
        <taxon>Bacteria</taxon>
        <taxon>Pseudomonadati</taxon>
        <taxon>Thermodesulfobacteriota</taxon>
        <taxon>Desulfuromonadia</taxon>
        <taxon>Desulfuromonadales</taxon>
        <taxon>Desulfuromonadaceae</taxon>
        <taxon>Desulfuromonas</taxon>
    </lineage>
</organism>
<dbReference type="InterPro" id="IPR020536">
    <property type="entry name" value="ThiI_AANH"/>
</dbReference>
<dbReference type="PANTHER" id="PTHR11933:SF6">
    <property type="entry name" value="THIL AANH DOMAIN-CONTAINING PROTEIN"/>
    <property type="match status" value="1"/>
</dbReference>
<dbReference type="Proteomes" id="UP000057158">
    <property type="component" value="Chromosome"/>
</dbReference>
<accession>A0A0M4D5F4</accession>
<evidence type="ECO:0000259" key="3">
    <source>
        <dbReference type="Pfam" id="PF02568"/>
    </source>
</evidence>
<dbReference type="Pfam" id="PF02568">
    <property type="entry name" value="ThiI"/>
    <property type="match status" value="1"/>
</dbReference>
<evidence type="ECO:0000256" key="1">
    <source>
        <dbReference type="ARBA" id="ARBA00022741"/>
    </source>
</evidence>
<dbReference type="PATRIC" id="fig|1603606.3.peg.3614"/>
<dbReference type="Gene3D" id="3.40.50.620">
    <property type="entry name" value="HUPs"/>
    <property type="match status" value="1"/>
</dbReference>
<dbReference type="GO" id="GO:0005524">
    <property type="term" value="F:ATP binding"/>
    <property type="evidence" value="ECO:0007669"/>
    <property type="project" value="UniProtKB-KW"/>
</dbReference>
<dbReference type="STRING" id="1603606.DSOUD_3357"/>
<dbReference type="KEGG" id="des:DSOUD_3357"/>
<dbReference type="OrthoDB" id="9781887at2"/>
<keyword evidence="2" id="KW-0067">ATP-binding</keyword>
<reference evidence="5 6" key="1">
    <citation type="submission" date="2015-07" db="EMBL/GenBank/DDBJ databases">
        <title>Isolation and Genomic Characterization of a Novel Halophilic Metal-Reducing Deltaproteobacterium from the Deep Subsurface.</title>
        <authorList>
            <person name="Badalamenti J.P."/>
            <person name="Summers Z.M."/>
            <person name="Gralnick J.A."/>
            <person name="Bond D.R."/>
        </authorList>
    </citation>
    <scope>NUCLEOTIDE SEQUENCE [LARGE SCALE GENOMIC DNA]</scope>
    <source>
        <strain evidence="5 6">WTL</strain>
    </source>
</reference>
<evidence type="ECO:0000256" key="2">
    <source>
        <dbReference type="ARBA" id="ARBA00022840"/>
    </source>
</evidence>
<keyword evidence="6" id="KW-1185">Reference proteome</keyword>
<dbReference type="Pfam" id="PF18297">
    <property type="entry name" value="NFACT-R_2"/>
    <property type="match status" value="1"/>
</dbReference>
<dbReference type="GO" id="GO:0004810">
    <property type="term" value="F:CCA tRNA nucleotidyltransferase activity"/>
    <property type="evidence" value="ECO:0007669"/>
    <property type="project" value="InterPro"/>
</dbReference>
<dbReference type="SUPFAM" id="SSF52402">
    <property type="entry name" value="Adenine nucleotide alpha hydrolases-like"/>
    <property type="match status" value="1"/>
</dbReference>
<evidence type="ECO:0000313" key="6">
    <source>
        <dbReference type="Proteomes" id="UP000057158"/>
    </source>
</evidence>
<name>A0A0M4D5F4_9BACT</name>
<feature type="domain" description="Thil AANH" evidence="3">
    <location>
        <begin position="3"/>
        <end position="139"/>
    </location>
</feature>
<dbReference type="PANTHER" id="PTHR11933">
    <property type="entry name" value="TRNA 5-METHYLAMINOMETHYL-2-THIOURIDYLATE -METHYLTRANSFERASE"/>
    <property type="match status" value="1"/>
</dbReference>
<sequence>MSRALGLLSGGLDSSLAALTLKRQGIDVTGVAFVTPFFGAAKARKAAAALEIPLLVRDIADIHLEMVKSPRYGYGKNLNPCIDCHAMMFRLAGEIMVAEGFDFLFSGEVLGQRPMSQNLSALTTVANYSGHPERILRPLSARLLPVTAMEEDGLVDRERLNDLQGRSRRPQQILARQMGLKSYPAPGGGCLLTEKSFTGRLRDLFTHNPLCTPADVELLKLGRQFRLSPTTKLVLGRHQESNEAIQALAGPEDIVLHVQGFPGPVGLVCGCAADDDLLRAGGIVASYGKGQELPEVEIGLVQGGKNWSLQVAPMERNASNLLLVD</sequence>
<feature type="domain" description="NFACT protein RNA binding" evidence="4">
    <location>
        <begin position="222"/>
        <end position="317"/>
    </location>
</feature>
<dbReference type="AlphaFoldDB" id="A0A0M4D5F4"/>
<protein>
    <submittedName>
        <fullName evidence="5">Thiamine biosynthesis protein ThiI</fullName>
    </submittedName>
</protein>
<proteinExistence type="predicted"/>
<evidence type="ECO:0000313" key="5">
    <source>
        <dbReference type="EMBL" id="ALC18076.1"/>
    </source>
</evidence>
<dbReference type="EMBL" id="CP010802">
    <property type="protein sequence ID" value="ALC18076.1"/>
    <property type="molecule type" value="Genomic_DNA"/>
</dbReference>
<dbReference type="RefSeq" id="WP_053552027.1">
    <property type="nucleotide sequence ID" value="NZ_CP010802.1"/>
</dbReference>
<dbReference type="InterPro" id="IPR059101">
    <property type="entry name" value="NFACT-R_2"/>
</dbReference>
<keyword evidence="1" id="KW-0547">Nucleotide-binding</keyword>